<dbReference type="InterPro" id="IPR021109">
    <property type="entry name" value="Peptidase_aspartic_dom_sf"/>
</dbReference>
<dbReference type="PANTHER" id="PTHR47965:SF22">
    <property type="entry name" value="EUKARYOTIC ASPARTYL PROTEASE FAMILY PROTEIN"/>
    <property type="match status" value="1"/>
</dbReference>
<dbReference type="Proteomes" id="UP000288805">
    <property type="component" value="Unassembled WGS sequence"/>
</dbReference>
<proteinExistence type="inferred from homology"/>
<dbReference type="PROSITE" id="PS51767">
    <property type="entry name" value="PEPTIDASE_A1"/>
    <property type="match status" value="1"/>
</dbReference>
<dbReference type="GO" id="GO:0005576">
    <property type="term" value="C:extracellular region"/>
    <property type="evidence" value="ECO:0007669"/>
    <property type="project" value="UniProtKB-SubCell"/>
</dbReference>
<dbReference type="AlphaFoldDB" id="A0A438KC76"/>
<accession>A0A438KC76</accession>
<protein>
    <submittedName>
        <fullName evidence="7">Basic 7S globulin</fullName>
    </submittedName>
</protein>
<evidence type="ECO:0000313" key="7">
    <source>
        <dbReference type="EMBL" id="RVX18778.1"/>
    </source>
</evidence>
<reference evidence="7 8" key="1">
    <citation type="journal article" date="2018" name="PLoS Genet.">
        <title>Population sequencing reveals clonal diversity and ancestral inbreeding in the grapevine cultivar Chardonnay.</title>
        <authorList>
            <person name="Roach M.J."/>
            <person name="Johnson D.L."/>
            <person name="Bohlmann J."/>
            <person name="van Vuuren H.J."/>
            <person name="Jones S.J."/>
            <person name="Pretorius I.S."/>
            <person name="Schmidt S.A."/>
            <person name="Borneman A.R."/>
        </authorList>
    </citation>
    <scope>NUCLEOTIDE SEQUENCE [LARGE SCALE GENOMIC DNA]</scope>
    <source>
        <strain evidence="8">cv. Chardonnay</strain>
        <tissue evidence="7">Leaf</tissue>
    </source>
</reference>
<comment type="similarity">
    <text evidence="2">Belongs to the peptidase A1 family.</text>
</comment>
<dbReference type="PANTHER" id="PTHR47965">
    <property type="entry name" value="ASPARTYL PROTEASE-RELATED"/>
    <property type="match status" value="1"/>
</dbReference>
<dbReference type="EMBL" id="QGNW01000010">
    <property type="protein sequence ID" value="RVX18778.1"/>
    <property type="molecule type" value="Genomic_DNA"/>
</dbReference>
<name>A0A438KC76_VITVI</name>
<dbReference type="InterPro" id="IPR032861">
    <property type="entry name" value="TAXi_N"/>
</dbReference>
<dbReference type="SUPFAM" id="SSF50630">
    <property type="entry name" value="Acid proteases"/>
    <property type="match status" value="1"/>
</dbReference>
<organism evidence="7 8">
    <name type="scientific">Vitis vinifera</name>
    <name type="common">Grape</name>
    <dbReference type="NCBI Taxonomy" id="29760"/>
    <lineage>
        <taxon>Eukaryota</taxon>
        <taxon>Viridiplantae</taxon>
        <taxon>Streptophyta</taxon>
        <taxon>Embryophyta</taxon>
        <taxon>Tracheophyta</taxon>
        <taxon>Spermatophyta</taxon>
        <taxon>Magnoliopsida</taxon>
        <taxon>eudicotyledons</taxon>
        <taxon>Gunneridae</taxon>
        <taxon>Pentapetalae</taxon>
        <taxon>rosids</taxon>
        <taxon>Vitales</taxon>
        <taxon>Vitaceae</taxon>
        <taxon>Viteae</taxon>
        <taxon>Vitis</taxon>
    </lineage>
</organism>
<keyword evidence="3" id="KW-0964">Secreted</keyword>
<dbReference type="FunFam" id="2.40.70.10:FF:000045">
    <property type="entry name" value="Basic 7S globulin"/>
    <property type="match status" value="1"/>
</dbReference>
<feature type="chain" id="PRO_5019068184" evidence="5">
    <location>
        <begin position="24"/>
        <end position="441"/>
    </location>
</feature>
<dbReference type="Pfam" id="PF14543">
    <property type="entry name" value="TAXi_N"/>
    <property type="match status" value="1"/>
</dbReference>
<evidence type="ECO:0000313" key="8">
    <source>
        <dbReference type="Proteomes" id="UP000288805"/>
    </source>
</evidence>
<evidence type="ECO:0000256" key="3">
    <source>
        <dbReference type="ARBA" id="ARBA00022525"/>
    </source>
</evidence>
<dbReference type="GO" id="GO:0004190">
    <property type="term" value="F:aspartic-type endopeptidase activity"/>
    <property type="evidence" value="ECO:0007669"/>
    <property type="project" value="InterPro"/>
</dbReference>
<dbReference type="InterPro" id="IPR001461">
    <property type="entry name" value="Aspartic_peptidase_A1"/>
</dbReference>
<dbReference type="SMR" id="A0A438KC76"/>
<dbReference type="FunFam" id="2.40.70.10:FF:000041">
    <property type="entry name" value="Basic 7S globulin"/>
    <property type="match status" value="1"/>
</dbReference>
<evidence type="ECO:0000256" key="4">
    <source>
        <dbReference type="ARBA" id="ARBA00022729"/>
    </source>
</evidence>
<evidence type="ECO:0000259" key="6">
    <source>
        <dbReference type="PROSITE" id="PS51767"/>
    </source>
</evidence>
<dbReference type="CDD" id="cd05489">
    <property type="entry name" value="xylanase_inhibitor_I_like"/>
    <property type="match status" value="1"/>
</dbReference>
<dbReference type="Pfam" id="PF14541">
    <property type="entry name" value="TAXi_C"/>
    <property type="match status" value="1"/>
</dbReference>
<evidence type="ECO:0000256" key="5">
    <source>
        <dbReference type="SAM" id="SignalP"/>
    </source>
</evidence>
<evidence type="ECO:0000256" key="2">
    <source>
        <dbReference type="ARBA" id="ARBA00007447"/>
    </source>
</evidence>
<dbReference type="InterPro" id="IPR032799">
    <property type="entry name" value="TAXi_C"/>
</dbReference>
<dbReference type="Gene3D" id="2.40.70.10">
    <property type="entry name" value="Acid Proteases"/>
    <property type="match status" value="2"/>
</dbReference>
<gene>
    <name evidence="7" type="primary">BG_10</name>
    <name evidence="7" type="ORF">CK203_007066</name>
</gene>
<sequence length="441" mass="47534">MASLPQAHLFSLILLSLTSFSISQTPLIHPNALVLPLTKHASTLQYVTIISQRTPLVPLNVIVDLGGQFLWVGCGSNYVSSSYRPARCHSSQCFLAHGPKSCDHCLSRGRPKCNNGTCILFSENVFTSKVSAGDLSEDVLSLQSTDGLNPRSAVAIPHFLFSCAPEVLLQGLAGGAEGIAGLGHGRIGLPTLLSSALNFTRKFAVCLPPTTTSSGVIFFGDGPYALLPGIDVSKLLIYTPLIKNPRSVATRVYVTEPLPSYEYFIRVKSIQINGKQVPLDSSLLAINKNGIGGTKISTVNPYTLLQTSIYNSFTKLFLQEAMAHNVTRVSPVAPFDVCFSTKNTNGAFSTPAIPVIDLVLQNKKVFWRIFETNSMVLVGDDVACLGFLDGGLNQRTSIVIGGHQLEDNLLQFDLESSRLGFTSSLLLRETSCANFNFTSSL</sequence>
<comment type="caution">
    <text evidence="7">The sequence shown here is derived from an EMBL/GenBank/DDBJ whole genome shotgun (WGS) entry which is preliminary data.</text>
</comment>
<evidence type="ECO:0000256" key="1">
    <source>
        <dbReference type="ARBA" id="ARBA00004239"/>
    </source>
</evidence>
<dbReference type="GO" id="GO:0006508">
    <property type="term" value="P:proteolysis"/>
    <property type="evidence" value="ECO:0007669"/>
    <property type="project" value="InterPro"/>
</dbReference>
<dbReference type="InterPro" id="IPR033868">
    <property type="entry name" value="Xylanase_inhibitor_I-like"/>
</dbReference>
<feature type="domain" description="Peptidase A1" evidence="6">
    <location>
        <begin position="46"/>
        <end position="422"/>
    </location>
</feature>
<feature type="signal peptide" evidence="5">
    <location>
        <begin position="1"/>
        <end position="23"/>
    </location>
</feature>
<keyword evidence="4 5" id="KW-0732">Signal</keyword>
<comment type="subcellular location">
    <subcellularLocation>
        <location evidence="1">Secreted</location>
        <location evidence="1">Extracellular space</location>
    </subcellularLocation>
</comment>
<dbReference type="InterPro" id="IPR033121">
    <property type="entry name" value="PEPTIDASE_A1"/>
</dbReference>